<organism evidence="1 2">
    <name type="scientific">Botrimarina colliarenosi</name>
    <dbReference type="NCBI Taxonomy" id="2528001"/>
    <lineage>
        <taxon>Bacteria</taxon>
        <taxon>Pseudomonadati</taxon>
        <taxon>Planctomycetota</taxon>
        <taxon>Planctomycetia</taxon>
        <taxon>Pirellulales</taxon>
        <taxon>Lacipirellulaceae</taxon>
        <taxon>Botrimarina</taxon>
    </lineage>
</organism>
<gene>
    <name evidence="1" type="ORF">Pla108_13740</name>
</gene>
<protein>
    <submittedName>
        <fullName evidence="1">Uncharacterized protein</fullName>
    </submittedName>
</protein>
<sequence length="396" mass="43295">MPTRVGVGMCVTEKSLDSSHAHARAWAWHPATISSQSKRMQHTLIVMAALVGLLGSFAQGGNLYSYSEPVSFSYPDYRMITLSYETVGDEVFRGFDATFTGEMWQNTPFGLSTIFADNNILVYTSDAIINRDSQFLFNSREVVSAGVAESNTLLTGRISGLEALNRPNPFPFAVIVTNNPADVAINLQIDNGQGGLDFGGSLDDVTDCLTCIPYSVFGDVQVSITSVPAEGLPGHRTYTAMLSLQTTSPRVRISAEFNGAMYQSDGQEKTVFQSDVSDDQRSLDSHFLFNRGFVREVMDSNTVDDSSSLVASFTFVPRPTFPIGYEWPLGYVTVPIAQVTTDDPANVMYEFSLDVWGQPTPVVLRGWLVPEPQCVTLAALGLAALTGSRRLRVRTR</sequence>
<name>A0A5C6AK63_9BACT</name>
<proteinExistence type="predicted"/>
<evidence type="ECO:0000313" key="1">
    <source>
        <dbReference type="EMBL" id="TWU00423.1"/>
    </source>
</evidence>
<dbReference type="AlphaFoldDB" id="A0A5C6AK63"/>
<accession>A0A5C6AK63</accession>
<reference evidence="1 2" key="1">
    <citation type="submission" date="2019-02" db="EMBL/GenBank/DDBJ databases">
        <title>Deep-cultivation of Planctomycetes and their phenomic and genomic characterization uncovers novel biology.</title>
        <authorList>
            <person name="Wiegand S."/>
            <person name="Jogler M."/>
            <person name="Boedeker C."/>
            <person name="Pinto D."/>
            <person name="Vollmers J."/>
            <person name="Rivas-Marin E."/>
            <person name="Kohn T."/>
            <person name="Peeters S.H."/>
            <person name="Heuer A."/>
            <person name="Rast P."/>
            <person name="Oberbeckmann S."/>
            <person name="Bunk B."/>
            <person name="Jeske O."/>
            <person name="Meyerdierks A."/>
            <person name="Storesund J.E."/>
            <person name="Kallscheuer N."/>
            <person name="Luecker S."/>
            <person name="Lage O.M."/>
            <person name="Pohl T."/>
            <person name="Merkel B.J."/>
            <person name="Hornburger P."/>
            <person name="Mueller R.-W."/>
            <person name="Bruemmer F."/>
            <person name="Labrenz M."/>
            <person name="Spormann A.M."/>
            <person name="Op Den Camp H."/>
            <person name="Overmann J."/>
            <person name="Amann R."/>
            <person name="Jetten M.S.M."/>
            <person name="Mascher T."/>
            <person name="Medema M.H."/>
            <person name="Devos D.P."/>
            <person name="Kaster A.-K."/>
            <person name="Ovreas L."/>
            <person name="Rohde M."/>
            <person name="Galperin M.Y."/>
            <person name="Jogler C."/>
        </authorList>
    </citation>
    <scope>NUCLEOTIDE SEQUENCE [LARGE SCALE GENOMIC DNA]</scope>
    <source>
        <strain evidence="1 2">Pla108</strain>
    </source>
</reference>
<comment type="caution">
    <text evidence="1">The sequence shown here is derived from an EMBL/GenBank/DDBJ whole genome shotgun (WGS) entry which is preliminary data.</text>
</comment>
<evidence type="ECO:0000313" key="2">
    <source>
        <dbReference type="Proteomes" id="UP000317421"/>
    </source>
</evidence>
<keyword evidence="2" id="KW-1185">Reference proteome</keyword>
<dbReference type="EMBL" id="SJPR01000001">
    <property type="protein sequence ID" value="TWU00423.1"/>
    <property type="molecule type" value="Genomic_DNA"/>
</dbReference>
<dbReference type="RefSeq" id="WP_197526303.1">
    <property type="nucleotide sequence ID" value="NZ_SJPR01000001.1"/>
</dbReference>
<dbReference type="Proteomes" id="UP000317421">
    <property type="component" value="Unassembled WGS sequence"/>
</dbReference>